<dbReference type="Pfam" id="PF00570">
    <property type="entry name" value="HRDC"/>
    <property type="match status" value="2"/>
</dbReference>
<proteinExistence type="predicted"/>
<dbReference type="Pfam" id="PF08378">
    <property type="entry name" value="NERD"/>
    <property type="match status" value="1"/>
</dbReference>
<dbReference type="InterPro" id="IPR002121">
    <property type="entry name" value="HRDC_dom"/>
</dbReference>
<dbReference type="PROSITE" id="PS50965">
    <property type="entry name" value="NERD"/>
    <property type="match status" value="1"/>
</dbReference>
<protein>
    <submittedName>
        <fullName evidence="3">HRDC domain-containing protein</fullName>
    </submittedName>
</protein>
<dbReference type="InterPro" id="IPR044876">
    <property type="entry name" value="HRDC_dom_sf"/>
</dbReference>
<dbReference type="EMBL" id="JAPQER010000001">
    <property type="protein sequence ID" value="MCY6483000.1"/>
    <property type="molecule type" value="Genomic_DNA"/>
</dbReference>
<dbReference type="InterPro" id="IPR010997">
    <property type="entry name" value="HRDC-like_sf"/>
</dbReference>
<feature type="domain" description="HRDC" evidence="2">
    <location>
        <begin position="378"/>
        <end position="450"/>
    </location>
</feature>
<feature type="domain" description="NERD" evidence="1">
    <location>
        <begin position="67"/>
        <end position="182"/>
    </location>
</feature>
<evidence type="ECO:0000313" key="4">
    <source>
        <dbReference type="Proteomes" id="UP001078443"/>
    </source>
</evidence>
<dbReference type="PROSITE" id="PS50967">
    <property type="entry name" value="HRDC"/>
    <property type="match status" value="2"/>
</dbReference>
<evidence type="ECO:0000259" key="1">
    <source>
        <dbReference type="PROSITE" id="PS50965"/>
    </source>
</evidence>
<evidence type="ECO:0000313" key="3">
    <source>
        <dbReference type="EMBL" id="MCY6483000.1"/>
    </source>
</evidence>
<sequence length="450" mass="52432">MGLLNKVFKIISGNNENLNEVNIDKARFLKDFSMENKQLKDLELLAGKLKDGEKKDKVNRNIYYQKQGLYGEKKVYFELKNTFLPIICLHDIRIEYEDYIAQLDFVVISSRYICVLEAKKLNGNIRIDSNGDFIRRFNNGNEQGMYSPISQNKRHINVLKYVLSKELNIDIPFESLVILANEKSIIDQNKAPEETKNCIVKHDGAISRLEKLQKENKVALTLQDMNNIGKLLIKLNKLKAYNNLAKFSIVEKDFINPTDIKQFEMNNNENIFKQDGNKLFEKLRVYRNEKAKEEGYKPISYHCVFPNVVIEQIVENMPDSIEELYYIKGLGKVKIDKYGQDIINILKGKSKGVKSTYKTNLIQKAASEIAADKFENVQMTREQLTQELKKFRLEKSKQLKIKPYFIFNNAEMEELLDKIPKNKSQLLKVRGFGEKKVEQYGERILEILKN</sequence>
<evidence type="ECO:0000259" key="2">
    <source>
        <dbReference type="PROSITE" id="PS50967"/>
    </source>
</evidence>
<organism evidence="3 4">
    <name type="scientific">Clostridium aestuarii</name>
    <dbReference type="NCBI Taxonomy" id="338193"/>
    <lineage>
        <taxon>Bacteria</taxon>
        <taxon>Bacillati</taxon>
        <taxon>Bacillota</taxon>
        <taxon>Clostridia</taxon>
        <taxon>Eubacteriales</taxon>
        <taxon>Clostridiaceae</taxon>
        <taxon>Clostridium</taxon>
    </lineage>
</organism>
<dbReference type="InterPro" id="IPR011528">
    <property type="entry name" value="NERD"/>
</dbReference>
<dbReference type="Gene3D" id="1.10.150.80">
    <property type="entry name" value="HRDC domain"/>
    <property type="match status" value="2"/>
</dbReference>
<name>A0ABT4CVI6_9CLOT</name>
<feature type="domain" description="HRDC" evidence="2">
    <location>
        <begin position="273"/>
        <end position="356"/>
    </location>
</feature>
<comment type="caution">
    <text evidence="3">The sequence shown here is derived from an EMBL/GenBank/DDBJ whole genome shotgun (WGS) entry which is preliminary data.</text>
</comment>
<keyword evidence="4" id="KW-1185">Reference proteome</keyword>
<accession>A0ABT4CVI6</accession>
<gene>
    <name evidence="3" type="ORF">OW763_01360</name>
</gene>
<dbReference type="Proteomes" id="UP001078443">
    <property type="component" value="Unassembled WGS sequence"/>
</dbReference>
<dbReference type="SUPFAM" id="SSF47819">
    <property type="entry name" value="HRDC-like"/>
    <property type="match status" value="2"/>
</dbReference>
<reference evidence="3" key="1">
    <citation type="submission" date="2022-12" db="EMBL/GenBank/DDBJ databases">
        <authorList>
            <person name="Wang J."/>
        </authorList>
    </citation>
    <scope>NUCLEOTIDE SEQUENCE</scope>
    <source>
        <strain evidence="3">HY-45-18</strain>
    </source>
</reference>
<dbReference type="SMART" id="SM00341">
    <property type="entry name" value="HRDC"/>
    <property type="match status" value="2"/>
</dbReference>
<dbReference type="RefSeq" id="WP_268039266.1">
    <property type="nucleotide sequence ID" value="NZ_JAPQER010000001.1"/>
</dbReference>